<dbReference type="PROSITE" id="PS51257">
    <property type="entry name" value="PROKAR_LIPOPROTEIN"/>
    <property type="match status" value="1"/>
</dbReference>
<dbReference type="Gene3D" id="6.10.250.1450">
    <property type="match status" value="1"/>
</dbReference>
<dbReference type="InterPro" id="IPR023753">
    <property type="entry name" value="FAD/NAD-binding_dom"/>
</dbReference>
<organism evidence="7 8">
    <name type="scientific">Lucifera butyrica</name>
    <dbReference type="NCBI Taxonomy" id="1351585"/>
    <lineage>
        <taxon>Bacteria</taxon>
        <taxon>Bacillati</taxon>
        <taxon>Bacillota</taxon>
        <taxon>Negativicutes</taxon>
        <taxon>Veillonellales</taxon>
        <taxon>Veillonellaceae</taxon>
        <taxon>Lucifera</taxon>
    </lineage>
</organism>
<dbReference type="EMBL" id="UPPP01000133">
    <property type="protein sequence ID" value="VBB09694.1"/>
    <property type="molecule type" value="Genomic_DNA"/>
</dbReference>
<dbReference type="InterPro" id="IPR036188">
    <property type="entry name" value="FAD/NAD-bd_sf"/>
</dbReference>
<dbReference type="GO" id="GO:0046872">
    <property type="term" value="F:metal ion binding"/>
    <property type="evidence" value="ECO:0007669"/>
    <property type="project" value="UniProtKB-KW"/>
</dbReference>
<dbReference type="SUPFAM" id="SSF52833">
    <property type="entry name" value="Thioredoxin-like"/>
    <property type="match status" value="1"/>
</dbReference>
<dbReference type="SUPFAM" id="SSF46548">
    <property type="entry name" value="alpha-helical ferredoxin"/>
    <property type="match status" value="1"/>
</dbReference>
<gene>
    <name evidence="7" type="ORF">LUCI_4992</name>
</gene>
<dbReference type="GO" id="GO:0010181">
    <property type="term" value="F:FMN binding"/>
    <property type="evidence" value="ECO:0007669"/>
    <property type="project" value="InterPro"/>
</dbReference>
<dbReference type="Gene3D" id="3.40.30.10">
    <property type="entry name" value="Glutaredoxin"/>
    <property type="match status" value="1"/>
</dbReference>
<evidence type="ECO:0000313" key="8">
    <source>
        <dbReference type="Proteomes" id="UP000277811"/>
    </source>
</evidence>
<evidence type="ECO:0000256" key="2">
    <source>
        <dbReference type="ARBA" id="ARBA00022485"/>
    </source>
</evidence>
<keyword evidence="4" id="KW-0408">Iron</keyword>
<dbReference type="OrthoDB" id="9761899at2"/>
<dbReference type="InterPro" id="IPR037207">
    <property type="entry name" value="Nuop51_4Fe4S-bd_sf"/>
</dbReference>
<reference evidence="7 8" key="1">
    <citation type="submission" date="2018-06" db="EMBL/GenBank/DDBJ databases">
        <authorList>
            <person name="Strepis N."/>
        </authorList>
    </citation>
    <scope>NUCLEOTIDE SEQUENCE [LARGE SCALE GENOMIC DNA]</scope>
    <source>
        <strain evidence="7">LUCI</strain>
    </source>
</reference>
<name>A0A498RDX1_9FIRM</name>
<keyword evidence="3" id="KW-0479">Metal-binding</keyword>
<dbReference type="PANTHER" id="PTHR43578">
    <property type="entry name" value="NADH-QUINONE OXIDOREDUCTASE SUBUNIT F"/>
    <property type="match status" value="1"/>
</dbReference>
<dbReference type="FunFam" id="1.20.1440.230:FF:000001">
    <property type="entry name" value="Mitochondrial NADH dehydrogenase flavoprotein 1"/>
    <property type="match status" value="1"/>
</dbReference>
<dbReference type="SUPFAM" id="SSF142019">
    <property type="entry name" value="Nqo1 FMN-binding domain-like"/>
    <property type="match status" value="1"/>
</dbReference>
<keyword evidence="8" id="KW-1185">Reference proteome</keyword>
<dbReference type="PANTHER" id="PTHR43578:SF3">
    <property type="entry name" value="NADH-QUINONE OXIDOREDUCTASE SUBUNIT F"/>
    <property type="match status" value="1"/>
</dbReference>
<dbReference type="SUPFAM" id="SSF140490">
    <property type="entry name" value="Nqo1C-terminal domain-like"/>
    <property type="match status" value="1"/>
</dbReference>
<dbReference type="PRINTS" id="PR00419">
    <property type="entry name" value="ADXRDTASE"/>
</dbReference>
<dbReference type="Proteomes" id="UP000277811">
    <property type="component" value="Unassembled WGS sequence"/>
</dbReference>
<dbReference type="Gene3D" id="3.50.50.60">
    <property type="entry name" value="FAD/NAD(P)-binding domain"/>
    <property type="match status" value="4"/>
</dbReference>
<dbReference type="Gene3D" id="3.40.50.11540">
    <property type="entry name" value="NADH-ubiquinone oxidoreductase 51kDa subunit"/>
    <property type="match status" value="1"/>
</dbReference>
<dbReference type="InterPro" id="IPR011538">
    <property type="entry name" value="Nuo51_FMN-bd"/>
</dbReference>
<dbReference type="InterPro" id="IPR037225">
    <property type="entry name" value="Nuo51_FMN-bd_sf"/>
</dbReference>
<dbReference type="Pfam" id="PF14691">
    <property type="entry name" value="Fer4_20"/>
    <property type="match status" value="1"/>
</dbReference>
<evidence type="ECO:0000256" key="5">
    <source>
        <dbReference type="ARBA" id="ARBA00023014"/>
    </source>
</evidence>
<dbReference type="AlphaFoldDB" id="A0A498RDX1"/>
<dbReference type="GO" id="GO:0008137">
    <property type="term" value="F:NADH dehydrogenase (ubiquinone) activity"/>
    <property type="evidence" value="ECO:0007669"/>
    <property type="project" value="InterPro"/>
</dbReference>
<protein>
    <submittedName>
        <fullName evidence="7">Respiratory-chain nadh dehydrogenase 51 kd subunit signature 2</fullName>
    </submittedName>
</protein>
<dbReference type="CDD" id="cd02980">
    <property type="entry name" value="TRX_Fd_family"/>
    <property type="match status" value="1"/>
</dbReference>
<dbReference type="RefSeq" id="WP_122630485.1">
    <property type="nucleotide sequence ID" value="NZ_UPPP01000133.1"/>
</dbReference>
<evidence type="ECO:0000256" key="3">
    <source>
        <dbReference type="ARBA" id="ARBA00022723"/>
    </source>
</evidence>
<dbReference type="Pfam" id="PF01257">
    <property type="entry name" value="2Fe-2S_thioredx"/>
    <property type="match status" value="1"/>
</dbReference>
<keyword evidence="2" id="KW-0004">4Fe-4S</keyword>
<feature type="domain" description="NADH-ubiquinone oxidoreductase 51kDa subunit iron-sulphur binding" evidence="6">
    <location>
        <begin position="440"/>
        <end position="485"/>
    </location>
</feature>
<dbReference type="SMART" id="SM00928">
    <property type="entry name" value="NADH_4Fe-4S"/>
    <property type="match status" value="1"/>
</dbReference>
<sequence length="1037" mass="111118">MEFYRTHVLVCGGTGCMSSGCKEVGAALKNEIKRWGLDREIKVITTGCIGPCSLGPVVIVYPEGILYRKVQARDVPEIVEQHLLTGNIVTRLLYDAPGCDEQSRSYRHIPFFSKQVKIALRNTGMMNPASIEEYISRDGYAALAKALSEMTPAAVIAEVTKSGLRGRGGGGFPTGQKWAMTAKATGALKYVVCNADEGDPGAFMDRSVLEGDPHSVLEAMAIAGYATGAATGYIYVRAEYPLAIQLVTLAIGEARRYGLLGRNIFSTGFSFDIAVRVGAGAFVCGEETALLTSIEGKRGEPRPRPPYPANAGLWGKPTLINNVETFANIPPILLQGADWYRNIGTEASKGTKVFALAGKIKNTGIVEVPMGMPLGEIIYDIGGGIPNGKKFKAVQTGGPSGGCIPVEYLNTPVDYDSLKELGTIMGSGGFIILDEDTCMVDLAKYFLEFCQEESCGKCAPCRLGTKRMLEILERITQGNGELADIDRLLQLGEQIKQTALCGLGQTAPNAVLSTIRYFRDEYEAHIKDKCCPASVCAALFHAPCKNSCPAGVDVPLYIDHIRNQQFAAAVAVVKEQNPLPAICGRVCHHPCEAKCRRAQLDEAIAIRDLKRFAADYQLAHPEEADEPQAAAKEARVAIIGSGPAGLSAAYYLARQGYPVTIFEALPVAGGMLAVGIPYYRLPPYYLETEIAAITKLGVTIQLNTALGRDFTLPDLFAKGYKAVFLAIGAHKSLTAGLSGEDLAGVWQGIDFLRAINLGEPVAIGKKVAVIGGGNVAIDAARSALRLGAQEVHLLYRRHKEDMPAETEEIMAAEEEGIKIHELTAPLRLLGAEPAEITAAEDEGVRIHELTAPLQLLGQEGKLTQVECIRMRLGQFDHSGRKTPVPVEDSKYTIDVDQVIMAVGQTPDLSNIEEFSAARAVNGTIPLADAGRLLTGIPGVFAGGDCVTGPDTVIAAIATGHKAADAMDQYLGGSSAAFVPVRERKLSGPVLEERLPRQRPTFCSCSERIKGFAEVDQGLTADMAVKEAARCLRCDVRD</sequence>
<comment type="similarity">
    <text evidence="1">Belongs to the complex I 51 kDa subunit family.</text>
</comment>
<evidence type="ECO:0000259" key="6">
    <source>
        <dbReference type="SMART" id="SM00928"/>
    </source>
</evidence>
<dbReference type="InterPro" id="IPR019575">
    <property type="entry name" value="Nuop51_4Fe4S-bd"/>
</dbReference>
<dbReference type="FunFam" id="3.40.50.11540:FF:000001">
    <property type="entry name" value="NADH dehydrogenase [ubiquinone] flavoprotein 1, mitochondrial"/>
    <property type="match status" value="1"/>
</dbReference>
<keyword evidence="5" id="KW-0411">Iron-sulfur</keyword>
<dbReference type="Pfam" id="PF07992">
    <property type="entry name" value="Pyr_redox_2"/>
    <property type="match status" value="1"/>
</dbReference>
<dbReference type="GO" id="GO:0051539">
    <property type="term" value="F:4 iron, 4 sulfur cluster binding"/>
    <property type="evidence" value="ECO:0007669"/>
    <property type="project" value="UniProtKB-KW"/>
</dbReference>
<dbReference type="PROSITE" id="PS00645">
    <property type="entry name" value="COMPLEX1_51K_2"/>
    <property type="match status" value="1"/>
</dbReference>
<dbReference type="Pfam" id="PF10589">
    <property type="entry name" value="NADH_4Fe-4S"/>
    <property type="match status" value="1"/>
</dbReference>
<dbReference type="InterPro" id="IPR036249">
    <property type="entry name" value="Thioredoxin-like_sf"/>
</dbReference>
<dbReference type="Pfam" id="PF01512">
    <property type="entry name" value="Complex1_51K"/>
    <property type="match status" value="1"/>
</dbReference>
<dbReference type="SUPFAM" id="SSF51971">
    <property type="entry name" value="Nucleotide-binding domain"/>
    <property type="match status" value="2"/>
</dbReference>
<dbReference type="Gene3D" id="3.10.20.600">
    <property type="match status" value="1"/>
</dbReference>
<evidence type="ECO:0000256" key="4">
    <source>
        <dbReference type="ARBA" id="ARBA00023004"/>
    </source>
</evidence>
<accession>A0A498RDX1</accession>
<evidence type="ECO:0000313" key="7">
    <source>
        <dbReference type="EMBL" id="VBB09694.1"/>
    </source>
</evidence>
<dbReference type="InterPro" id="IPR001949">
    <property type="entry name" value="NADH-UbQ_OxRdtase_51kDa_CS"/>
</dbReference>
<dbReference type="SUPFAM" id="SSF142984">
    <property type="entry name" value="Nqo1 middle domain-like"/>
    <property type="match status" value="1"/>
</dbReference>
<dbReference type="GO" id="GO:0016491">
    <property type="term" value="F:oxidoreductase activity"/>
    <property type="evidence" value="ECO:0007669"/>
    <property type="project" value="InterPro"/>
</dbReference>
<dbReference type="Pfam" id="PF10531">
    <property type="entry name" value="SLBB"/>
    <property type="match status" value="1"/>
</dbReference>
<proteinExistence type="inferred from homology"/>
<evidence type="ECO:0000256" key="1">
    <source>
        <dbReference type="ARBA" id="ARBA00007523"/>
    </source>
</evidence>
<dbReference type="InterPro" id="IPR028261">
    <property type="entry name" value="DPD_II"/>
</dbReference>
<dbReference type="InterPro" id="IPR019554">
    <property type="entry name" value="Soluble_ligand-bd"/>
</dbReference>
<dbReference type="Gene3D" id="1.20.1440.230">
    <property type="entry name" value="NADH-ubiquinone oxidoreductase 51kDa subunit, iron-sulphur binding domain"/>
    <property type="match status" value="1"/>
</dbReference>